<accession>A0A1B6L3T1</accession>
<sequence length="651" mass="73180">MVRNYTRKTDRQKWDKNAMSEAIEAVISGEMGFLKAARQFNVPKSSLERYVNKKKKNPEYKVDKTDGKFKNVFSVEQEFELVKYLKSMESRLFGLTMKDLRSLAFQLAERNGLNHRFDKSSGLAGQDWVKGFLSRHPTLSIRTPESTSGARAMGFNKIAVSQFFSLLTETIDKHKLTSERIYNVDETGVSVNPKCQSKVIALKGKRQVGALTSAERGETVTATVCMSASGSYMPPMLIFPRIKKKQEFELGLPPGAWSETHATGWMTKELFLSWLSKFIKFSGAKKESPVLLVVDGHSTHTKNLELIDMARENGVVLLCLPPHTSHKLQPLDVTFYNPLSLYYGEEIKKWLRCNPGKVVTLFQISTLFGAAFLRAASMTTAIKGFVETGIWPTDPNVFTDADFLPAATTDIQLDDKDYPSEVPDQGSDVAVPEKSSTSTTQQAIEPPSKKAKPSLDMNLHSRPGCSWMPDEPIFTPQTKENTSAFHSASPEILIPIPLIKQNVKRTNRKRGKTVVLTDSPYKNELKEAIAEKARIEKEKERKKKEREMKAMSKGKLVAKRLFETKGTIAKPGKKIKVKVEKRKQTENKSTDSDSDSNEEEDDAECLYCNELYSSSNEGWIACQVCLKWAHNSCAGIDSEEDEDILICEFCQ</sequence>
<dbReference type="PROSITE" id="PS51253">
    <property type="entry name" value="HTH_CENPB"/>
    <property type="match status" value="1"/>
</dbReference>
<comment type="subcellular location">
    <subcellularLocation>
        <location evidence="1 7">Nucleus</location>
    </subcellularLocation>
</comment>
<dbReference type="Pfam" id="PF03184">
    <property type="entry name" value="DDE_1"/>
    <property type="match status" value="1"/>
</dbReference>
<keyword evidence="8" id="KW-0175">Coiled coil</keyword>
<dbReference type="InterPro" id="IPR009057">
    <property type="entry name" value="Homeodomain-like_sf"/>
</dbReference>
<keyword evidence="6 7" id="KW-0539">Nucleus</keyword>
<dbReference type="GO" id="GO:0003677">
    <property type="term" value="F:DNA binding"/>
    <property type="evidence" value="ECO:0007669"/>
    <property type="project" value="UniProtKB-UniRule"/>
</dbReference>
<evidence type="ECO:0000256" key="7">
    <source>
        <dbReference type="PROSITE-ProRule" id="PRU00320"/>
    </source>
</evidence>
<dbReference type="SUPFAM" id="SSF46689">
    <property type="entry name" value="Homeodomain-like"/>
    <property type="match status" value="1"/>
</dbReference>
<dbReference type="InterPro" id="IPR007889">
    <property type="entry name" value="HTH_Psq"/>
</dbReference>
<dbReference type="InterPro" id="IPR004875">
    <property type="entry name" value="DDE_SF_endonuclease_dom"/>
</dbReference>
<evidence type="ECO:0000256" key="1">
    <source>
        <dbReference type="ARBA" id="ARBA00004123"/>
    </source>
</evidence>
<keyword evidence="3" id="KW-0863">Zinc-finger</keyword>
<keyword evidence="5 7" id="KW-0238">DNA-binding</keyword>
<dbReference type="Gene3D" id="1.10.10.60">
    <property type="entry name" value="Homeodomain-like"/>
    <property type="match status" value="1"/>
</dbReference>
<evidence type="ECO:0000256" key="4">
    <source>
        <dbReference type="ARBA" id="ARBA00022833"/>
    </source>
</evidence>
<keyword evidence="4" id="KW-0862">Zinc</keyword>
<reference evidence="12" key="1">
    <citation type="submission" date="2015-11" db="EMBL/GenBank/DDBJ databases">
        <title>De novo transcriptome assembly of four potential Pierce s Disease insect vectors from Arizona vineyards.</title>
        <authorList>
            <person name="Tassone E.E."/>
        </authorList>
    </citation>
    <scope>NUCLEOTIDE SEQUENCE</scope>
</reference>
<dbReference type="GO" id="GO:0008270">
    <property type="term" value="F:zinc ion binding"/>
    <property type="evidence" value="ECO:0007669"/>
    <property type="project" value="UniProtKB-KW"/>
</dbReference>
<dbReference type="InterPro" id="IPR006600">
    <property type="entry name" value="HTH_CenpB_DNA-bd_dom"/>
</dbReference>
<evidence type="ECO:0000256" key="9">
    <source>
        <dbReference type="SAM" id="MobiDB-lite"/>
    </source>
</evidence>
<dbReference type="Gene3D" id="3.30.40.10">
    <property type="entry name" value="Zinc/RING finger domain, C3HC4 (zinc finger)"/>
    <property type="match status" value="1"/>
</dbReference>
<dbReference type="GO" id="GO:0005634">
    <property type="term" value="C:nucleus"/>
    <property type="evidence" value="ECO:0007669"/>
    <property type="project" value="UniProtKB-SubCell"/>
</dbReference>
<dbReference type="Pfam" id="PF05225">
    <property type="entry name" value="HTH_psq"/>
    <property type="match status" value="1"/>
</dbReference>
<dbReference type="CDD" id="cd15517">
    <property type="entry name" value="PHD_TCF19_like"/>
    <property type="match status" value="1"/>
</dbReference>
<evidence type="ECO:0000256" key="2">
    <source>
        <dbReference type="ARBA" id="ARBA00022723"/>
    </source>
</evidence>
<proteinExistence type="predicted"/>
<dbReference type="PANTHER" id="PTHR19303:SF74">
    <property type="entry name" value="POGO TRANSPOSABLE ELEMENT WITH KRAB DOMAIN"/>
    <property type="match status" value="1"/>
</dbReference>
<evidence type="ECO:0000256" key="3">
    <source>
        <dbReference type="ARBA" id="ARBA00022771"/>
    </source>
</evidence>
<protein>
    <recommendedName>
        <fullName evidence="13">HTH CENPB-type domain-containing protein</fullName>
    </recommendedName>
</protein>
<feature type="compositionally biased region" description="Polar residues" evidence="9">
    <location>
        <begin position="434"/>
        <end position="443"/>
    </location>
</feature>
<feature type="region of interest" description="Disordered" evidence="9">
    <location>
        <begin position="414"/>
        <end position="456"/>
    </location>
</feature>
<dbReference type="PANTHER" id="PTHR19303">
    <property type="entry name" value="TRANSPOSON"/>
    <property type="match status" value="1"/>
</dbReference>
<dbReference type="InterPro" id="IPR050863">
    <property type="entry name" value="CenT-Element_Derived"/>
</dbReference>
<feature type="DNA-binding region" description="H-T-H motif" evidence="7">
    <location>
        <begin position="33"/>
        <end position="53"/>
    </location>
</feature>
<name>A0A1B6L3T1_9HEMI</name>
<feature type="coiled-coil region" evidence="8">
    <location>
        <begin position="522"/>
        <end position="550"/>
    </location>
</feature>
<feature type="region of interest" description="Disordered" evidence="9">
    <location>
        <begin position="573"/>
        <end position="599"/>
    </location>
</feature>
<evidence type="ECO:0008006" key="13">
    <source>
        <dbReference type="Google" id="ProtNLM"/>
    </source>
</evidence>
<dbReference type="SUPFAM" id="SSF57903">
    <property type="entry name" value="FYVE/PHD zinc finger"/>
    <property type="match status" value="1"/>
</dbReference>
<dbReference type="InterPro" id="IPR013083">
    <property type="entry name" value="Znf_RING/FYVE/PHD"/>
</dbReference>
<dbReference type="PROSITE" id="PS50960">
    <property type="entry name" value="HTH_PSQ"/>
    <property type="match status" value="1"/>
</dbReference>
<evidence type="ECO:0000313" key="12">
    <source>
        <dbReference type="EMBL" id="JAT18382.1"/>
    </source>
</evidence>
<dbReference type="SMART" id="SM00249">
    <property type="entry name" value="PHD"/>
    <property type="match status" value="1"/>
</dbReference>
<feature type="domain" description="HTH CENPB-type" evidence="11">
    <location>
        <begin position="65"/>
        <end position="142"/>
    </location>
</feature>
<gene>
    <name evidence="12" type="ORF">g.32490</name>
</gene>
<evidence type="ECO:0000259" key="11">
    <source>
        <dbReference type="PROSITE" id="PS51253"/>
    </source>
</evidence>
<dbReference type="AlphaFoldDB" id="A0A1B6L3T1"/>
<keyword evidence="2" id="KW-0479">Metal-binding</keyword>
<dbReference type="EMBL" id="GEBQ01021595">
    <property type="protein sequence ID" value="JAT18382.1"/>
    <property type="molecule type" value="Transcribed_RNA"/>
</dbReference>
<feature type="compositionally biased region" description="Basic and acidic residues" evidence="9">
    <location>
        <begin position="582"/>
        <end position="591"/>
    </location>
</feature>
<organism evidence="12">
    <name type="scientific">Graphocephala atropunctata</name>
    <dbReference type="NCBI Taxonomy" id="36148"/>
    <lineage>
        <taxon>Eukaryota</taxon>
        <taxon>Metazoa</taxon>
        <taxon>Ecdysozoa</taxon>
        <taxon>Arthropoda</taxon>
        <taxon>Hexapoda</taxon>
        <taxon>Insecta</taxon>
        <taxon>Pterygota</taxon>
        <taxon>Neoptera</taxon>
        <taxon>Paraneoptera</taxon>
        <taxon>Hemiptera</taxon>
        <taxon>Auchenorrhyncha</taxon>
        <taxon>Membracoidea</taxon>
        <taxon>Cicadellidae</taxon>
        <taxon>Cicadellinae</taxon>
        <taxon>Cicadellini</taxon>
        <taxon>Graphocephala</taxon>
    </lineage>
</organism>
<dbReference type="InterPro" id="IPR011011">
    <property type="entry name" value="Znf_FYVE_PHD"/>
</dbReference>
<evidence type="ECO:0000256" key="5">
    <source>
        <dbReference type="ARBA" id="ARBA00023125"/>
    </source>
</evidence>
<evidence type="ECO:0000256" key="6">
    <source>
        <dbReference type="ARBA" id="ARBA00023242"/>
    </source>
</evidence>
<dbReference type="InterPro" id="IPR001965">
    <property type="entry name" value="Znf_PHD"/>
</dbReference>
<evidence type="ECO:0000259" key="10">
    <source>
        <dbReference type="PROSITE" id="PS50960"/>
    </source>
</evidence>
<evidence type="ECO:0000256" key="8">
    <source>
        <dbReference type="SAM" id="Coils"/>
    </source>
</evidence>
<feature type="domain" description="HTH psq-type" evidence="10">
    <location>
        <begin position="1"/>
        <end position="57"/>
    </location>
</feature>